<proteinExistence type="predicted"/>
<sequence length="463" mass="52452">MTEARTVYISNDKDINNHTIDIPNDDLDFLGLKIGGTATFIFGTKEVICTISSSRKSGEWVFSKLAWDTLAIPFAMKITSIRGQDGKIHLGPIIGIFTAGFTGSPLRPVGERSFLFAKYIHAAKTRGGLAFIFGSHHIHWEEGLIEGYTFTDNGWVELKIPIPNVIYDRLPNRRTESHPDYSKVRERLQEEYEIPWFNPGFFDKWHIYQQLIDIPIANKYLPKTIASPTEGEIKDFVHQYGHVYIKPKNGSLGLGIHQVIYHEEEGFYYCRFRDQWRNRLRRYGSLSRLLRTQFPSGFDALVVQEGISLIKYQNNPIDFRVHTNKDINGFWKVSAIAAKVAGSGSVTTHVKSGGHVKSASEIWADLSLEKTLLHQLKESAITLSRAIDATTGGDVGEIGFDLGVDSESKIWMFEANSKPGRTIFSNPKLKHDDLLTRRLPMDYAFYLYRTTLEGVLDGQESVI</sequence>
<protein>
    <submittedName>
        <fullName evidence="1">YheC/YheD family protein</fullName>
    </submittedName>
</protein>
<dbReference type="EMBL" id="JAHQCR010000021">
    <property type="protein sequence ID" value="MBU9720742.1"/>
    <property type="molecule type" value="Genomic_DNA"/>
</dbReference>
<keyword evidence="2" id="KW-1185">Reference proteome</keyword>
<dbReference type="SUPFAM" id="SSF56059">
    <property type="entry name" value="Glutathione synthetase ATP-binding domain-like"/>
    <property type="match status" value="1"/>
</dbReference>
<dbReference type="RefSeq" id="WP_088074646.1">
    <property type="nucleotide sequence ID" value="NZ_JAHQCR010000021.1"/>
</dbReference>
<organism evidence="1 2">
    <name type="scientific">Evansella alkalicola</name>
    <dbReference type="NCBI Taxonomy" id="745819"/>
    <lineage>
        <taxon>Bacteria</taxon>
        <taxon>Bacillati</taxon>
        <taxon>Bacillota</taxon>
        <taxon>Bacilli</taxon>
        <taxon>Bacillales</taxon>
        <taxon>Bacillaceae</taxon>
        <taxon>Evansella</taxon>
    </lineage>
</organism>
<dbReference type="InterPro" id="IPR026838">
    <property type="entry name" value="YheC/D"/>
</dbReference>
<reference evidence="1 2" key="1">
    <citation type="submission" date="2021-06" db="EMBL/GenBank/DDBJ databases">
        <title>Bacillus sp. RD4P76, an endophyte from a halophyte.</title>
        <authorList>
            <person name="Sun J.-Q."/>
        </authorList>
    </citation>
    <scope>NUCLEOTIDE SEQUENCE [LARGE SCALE GENOMIC DNA]</scope>
    <source>
        <strain evidence="1 2">JCM 17098</strain>
    </source>
</reference>
<evidence type="ECO:0000313" key="2">
    <source>
        <dbReference type="Proteomes" id="UP000790580"/>
    </source>
</evidence>
<accession>A0ABS6JR51</accession>
<dbReference type="Proteomes" id="UP000790580">
    <property type="component" value="Unassembled WGS sequence"/>
</dbReference>
<evidence type="ECO:0000313" key="1">
    <source>
        <dbReference type="EMBL" id="MBU9720742.1"/>
    </source>
</evidence>
<name>A0ABS6JR51_9BACI</name>
<comment type="caution">
    <text evidence="1">The sequence shown here is derived from an EMBL/GenBank/DDBJ whole genome shotgun (WGS) entry which is preliminary data.</text>
</comment>
<dbReference type="Pfam" id="PF14398">
    <property type="entry name" value="ATPgrasp_YheCD"/>
    <property type="match status" value="1"/>
</dbReference>
<gene>
    <name evidence="1" type="ORF">KS407_04690</name>
</gene>